<proteinExistence type="predicted"/>
<evidence type="ECO:0000313" key="1">
    <source>
        <dbReference type="EMBL" id="KAJ8643800.1"/>
    </source>
</evidence>
<dbReference type="EMBL" id="CM056810">
    <property type="protein sequence ID" value="KAJ8643800.1"/>
    <property type="molecule type" value="Genomic_DNA"/>
</dbReference>
<sequence length="122" mass="13852">MEEKIQEIQKTIDQYQQPKLSIGTTSSSNPFDLIKDQLRSQFPHISDQELVVKSMELMKNSFLQSFELPKDDASITLAHSTHSDDNNAFNCLAGESQDPNEEVSVEDFWDSLTHAIATKYSK</sequence>
<keyword evidence="2" id="KW-1185">Reference proteome</keyword>
<gene>
    <name evidence="1" type="ORF">MRB53_005548</name>
</gene>
<organism evidence="1 2">
    <name type="scientific">Persea americana</name>
    <name type="common">Avocado</name>
    <dbReference type="NCBI Taxonomy" id="3435"/>
    <lineage>
        <taxon>Eukaryota</taxon>
        <taxon>Viridiplantae</taxon>
        <taxon>Streptophyta</taxon>
        <taxon>Embryophyta</taxon>
        <taxon>Tracheophyta</taxon>
        <taxon>Spermatophyta</taxon>
        <taxon>Magnoliopsida</taxon>
        <taxon>Magnoliidae</taxon>
        <taxon>Laurales</taxon>
        <taxon>Lauraceae</taxon>
        <taxon>Persea</taxon>
    </lineage>
</organism>
<reference evidence="1 2" key="1">
    <citation type="journal article" date="2022" name="Hortic Res">
        <title>A haplotype resolved chromosomal level avocado genome allows analysis of novel avocado genes.</title>
        <authorList>
            <person name="Nath O."/>
            <person name="Fletcher S.J."/>
            <person name="Hayward A."/>
            <person name="Shaw L.M."/>
            <person name="Masouleh A.K."/>
            <person name="Furtado A."/>
            <person name="Henry R.J."/>
            <person name="Mitter N."/>
        </authorList>
    </citation>
    <scope>NUCLEOTIDE SEQUENCE [LARGE SCALE GENOMIC DNA]</scope>
    <source>
        <strain evidence="2">cv. Hass</strain>
    </source>
</reference>
<accession>A0ACC2MDU5</accession>
<evidence type="ECO:0000313" key="2">
    <source>
        <dbReference type="Proteomes" id="UP001234297"/>
    </source>
</evidence>
<comment type="caution">
    <text evidence="1">The sequence shown here is derived from an EMBL/GenBank/DDBJ whole genome shotgun (WGS) entry which is preliminary data.</text>
</comment>
<dbReference type="Proteomes" id="UP001234297">
    <property type="component" value="Chromosome 2"/>
</dbReference>
<name>A0ACC2MDU5_PERAE</name>
<protein>
    <submittedName>
        <fullName evidence="1">Uncharacterized protein</fullName>
    </submittedName>
</protein>